<keyword evidence="3" id="KW-1185">Reference proteome</keyword>
<dbReference type="EMBL" id="CALOZG010000002">
    <property type="protein sequence ID" value="CAH3967110.1"/>
    <property type="molecule type" value="Genomic_DNA"/>
</dbReference>
<keyword evidence="1" id="KW-0812">Transmembrane</keyword>
<reference evidence="2" key="1">
    <citation type="submission" date="2022-05" db="EMBL/GenBank/DDBJ databases">
        <authorList>
            <person name="Okamura Y."/>
        </authorList>
    </citation>
    <scope>NUCLEOTIDE SEQUENCE</scope>
</reference>
<organism evidence="2 3">
    <name type="scientific">Pieris brassicae</name>
    <name type="common">White butterfly</name>
    <name type="synonym">Large white butterfly</name>
    <dbReference type="NCBI Taxonomy" id="7116"/>
    <lineage>
        <taxon>Eukaryota</taxon>
        <taxon>Metazoa</taxon>
        <taxon>Ecdysozoa</taxon>
        <taxon>Arthropoda</taxon>
        <taxon>Hexapoda</taxon>
        <taxon>Insecta</taxon>
        <taxon>Pterygota</taxon>
        <taxon>Neoptera</taxon>
        <taxon>Endopterygota</taxon>
        <taxon>Lepidoptera</taxon>
        <taxon>Glossata</taxon>
        <taxon>Ditrysia</taxon>
        <taxon>Papilionoidea</taxon>
        <taxon>Pieridae</taxon>
        <taxon>Pierinae</taxon>
        <taxon>Pieris</taxon>
    </lineage>
</organism>
<keyword evidence="1" id="KW-1133">Transmembrane helix</keyword>
<dbReference type="AlphaFoldDB" id="A0A9P0SWR9"/>
<evidence type="ECO:0000313" key="2">
    <source>
        <dbReference type="EMBL" id="CAH3967110.1"/>
    </source>
</evidence>
<feature type="transmembrane region" description="Helical" evidence="1">
    <location>
        <begin position="6"/>
        <end position="25"/>
    </location>
</feature>
<proteinExistence type="predicted"/>
<gene>
    <name evidence="2" type="ORF">PIBRA_LOCUS1680</name>
</gene>
<name>A0A9P0SWR9_PIEBR</name>
<protein>
    <submittedName>
        <fullName evidence="2">Uncharacterized protein</fullName>
    </submittedName>
</protein>
<evidence type="ECO:0000256" key="1">
    <source>
        <dbReference type="SAM" id="Phobius"/>
    </source>
</evidence>
<evidence type="ECO:0000313" key="3">
    <source>
        <dbReference type="Proteomes" id="UP001152562"/>
    </source>
</evidence>
<feature type="transmembrane region" description="Helical" evidence="1">
    <location>
        <begin position="64"/>
        <end position="85"/>
    </location>
</feature>
<dbReference type="Proteomes" id="UP001152562">
    <property type="component" value="Unassembled WGS sequence"/>
</dbReference>
<comment type="caution">
    <text evidence="2">The sequence shown here is derived from an EMBL/GenBank/DDBJ whole genome shotgun (WGS) entry which is preliminary data.</text>
</comment>
<sequence>MYSFAIRFFFICFVVNLMVSSSYGFRNRGYGNKQSKDVQVKQAASMDTGKDVFPSSPTTTRRGLGISAWGLITLIISIILAMAGIREEEAELANLVKKMANIFYGCTANQIRRVAFEYAEKLNVKHNFNQASKMAGRDWLHEKRKHGKAKDKE</sequence>
<accession>A0A9P0SWR9</accession>
<keyword evidence="1" id="KW-0472">Membrane</keyword>